<keyword evidence="3" id="KW-1185">Reference proteome</keyword>
<gene>
    <name evidence="2" type="ORF">K432DRAFT_391110</name>
</gene>
<evidence type="ECO:0000256" key="1">
    <source>
        <dbReference type="SAM" id="MobiDB-lite"/>
    </source>
</evidence>
<organism evidence="2 3">
    <name type="scientific">Lepidopterella palustris CBS 459.81</name>
    <dbReference type="NCBI Taxonomy" id="1314670"/>
    <lineage>
        <taxon>Eukaryota</taxon>
        <taxon>Fungi</taxon>
        <taxon>Dikarya</taxon>
        <taxon>Ascomycota</taxon>
        <taxon>Pezizomycotina</taxon>
        <taxon>Dothideomycetes</taxon>
        <taxon>Pleosporomycetidae</taxon>
        <taxon>Mytilinidiales</taxon>
        <taxon>Argynnaceae</taxon>
        <taxon>Lepidopterella</taxon>
    </lineage>
</organism>
<evidence type="ECO:0000313" key="3">
    <source>
        <dbReference type="Proteomes" id="UP000250266"/>
    </source>
</evidence>
<dbReference type="CDD" id="cd09917">
    <property type="entry name" value="F-box_SF"/>
    <property type="match status" value="1"/>
</dbReference>
<dbReference type="OrthoDB" id="5311681at2759"/>
<protein>
    <recommendedName>
        <fullName evidence="4">F-box domain-containing protein</fullName>
    </recommendedName>
</protein>
<evidence type="ECO:0000313" key="2">
    <source>
        <dbReference type="EMBL" id="OCK82592.1"/>
    </source>
</evidence>
<feature type="region of interest" description="Disordered" evidence="1">
    <location>
        <begin position="789"/>
        <end position="877"/>
    </location>
</feature>
<dbReference type="Proteomes" id="UP000250266">
    <property type="component" value="Unassembled WGS sequence"/>
</dbReference>
<dbReference type="SUPFAM" id="SSF81383">
    <property type="entry name" value="F-box domain"/>
    <property type="match status" value="1"/>
</dbReference>
<dbReference type="AlphaFoldDB" id="A0A8E2JHK0"/>
<name>A0A8E2JHK0_9PEZI</name>
<feature type="compositionally biased region" description="Basic and acidic residues" evidence="1">
    <location>
        <begin position="857"/>
        <end position="875"/>
    </location>
</feature>
<dbReference type="EMBL" id="KV744883">
    <property type="protein sequence ID" value="OCK82592.1"/>
    <property type="molecule type" value="Genomic_DNA"/>
</dbReference>
<evidence type="ECO:0008006" key="4">
    <source>
        <dbReference type="Google" id="ProtNLM"/>
    </source>
</evidence>
<reference evidence="2 3" key="1">
    <citation type="journal article" date="2016" name="Nat. Commun.">
        <title>Ectomycorrhizal ecology is imprinted in the genome of the dominant symbiotic fungus Cenococcum geophilum.</title>
        <authorList>
            <consortium name="DOE Joint Genome Institute"/>
            <person name="Peter M."/>
            <person name="Kohler A."/>
            <person name="Ohm R.A."/>
            <person name="Kuo A."/>
            <person name="Krutzmann J."/>
            <person name="Morin E."/>
            <person name="Arend M."/>
            <person name="Barry K.W."/>
            <person name="Binder M."/>
            <person name="Choi C."/>
            <person name="Clum A."/>
            <person name="Copeland A."/>
            <person name="Grisel N."/>
            <person name="Haridas S."/>
            <person name="Kipfer T."/>
            <person name="LaButti K."/>
            <person name="Lindquist E."/>
            <person name="Lipzen A."/>
            <person name="Maire R."/>
            <person name="Meier B."/>
            <person name="Mihaltcheva S."/>
            <person name="Molinier V."/>
            <person name="Murat C."/>
            <person name="Poggeler S."/>
            <person name="Quandt C.A."/>
            <person name="Sperisen C."/>
            <person name="Tritt A."/>
            <person name="Tisserant E."/>
            <person name="Crous P.W."/>
            <person name="Henrissat B."/>
            <person name="Nehls U."/>
            <person name="Egli S."/>
            <person name="Spatafora J.W."/>
            <person name="Grigoriev I.V."/>
            <person name="Martin F.M."/>
        </authorList>
    </citation>
    <scope>NUCLEOTIDE SEQUENCE [LARGE SCALE GENOMIC DNA]</scope>
    <source>
        <strain evidence="2 3">CBS 459.81</strain>
    </source>
</reference>
<sequence>MAENATATEWPSTPIVPEAKALFDRLFEILDDNTPDAGQKLATEIFAPNAKFVTSSGVFQGEKGCREKAWGVVVSRVHKIAKVYTCTEDGSDLLMIGDAVVGLINGKSVAGNFIARCVLEGVGSKNVKIGLFQVWGKIERGSHSQHDPPVLASFPQFPSLAPASLVCWKGHQVEIQGTLGEDSGGLAQSRGVLQFTHIKTAGPHGEGFKKNASGHESYMMAVSQFILTTSDGVFDDDADDGVRHRLSIAEFPLTVLALIVSHLDNVADLARVCLVSRVFNYMAIPLLYKDLILTTEDKRSLNGEFQARKPKGSFSGSLSTGINAIVKGNLGPLVHSLTLQGEWREDVAEDHLGGFMTDSLTMLNIAVRAAIDKTRRLESFSWELNNKMLDTLYLGLSQLRLTTLHLRFPSISRPTSSTLIPAMPHLLSLSISNIDPQCYPDDISTLLCSKNLQELKLHWSRRIIDVQEPSINLHDYFRKCMTGSPLRIKKLSFQNLYTPHTDDLFKAIDKDRVEELTVLNSSSCTFAMIFLGPNSPREKPLEKMKFKCMRHDKLSKAQRDFLGAITGLEKIYFVDQQDVRQHIEKPSVSPPGPEQQTLSAPSLDGMELDTIRVLPNGGSQSPPSFEESPKAMKLLRDSYFSTILTNHGAWLTHLLLSSKWLLSTSMIARMVHACPNLEQLGFATETASFDTMALLIPFLRKLVAIRLLVPVYPPGTHHPQPKHPKPNGGSIVLPLMSRPLAEVVELDESVHSENMGLVLSDNEAWGKLKLVGLGWKTYELGECYPEYVSVSRPPSLPGTPYLRPMRRTSTPATKPNGLHSNALHPVQSTLGKRTRELRSSSNPSIPEYPNGAPVDKSTPEPPDKENRPPGEREPEQIVWKRRIRRVGWEVCKNWDIWAMDRPDI</sequence>
<proteinExistence type="predicted"/>
<dbReference type="InterPro" id="IPR036047">
    <property type="entry name" value="F-box-like_dom_sf"/>
</dbReference>
<accession>A0A8E2JHK0</accession>